<protein>
    <submittedName>
        <fullName evidence="1">Unannotated protein</fullName>
    </submittedName>
</protein>
<accession>A0A6J6KJC5</accession>
<gene>
    <name evidence="1" type="ORF">UFOPK2166_00750</name>
</gene>
<name>A0A6J6KJC5_9ZZZZ</name>
<dbReference type="EMBL" id="CAEZWB010000088">
    <property type="protein sequence ID" value="CAB4649920.1"/>
    <property type="molecule type" value="Genomic_DNA"/>
</dbReference>
<proteinExistence type="predicted"/>
<reference evidence="1" key="1">
    <citation type="submission" date="2020-05" db="EMBL/GenBank/DDBJ databases">
        <authorList>
            <person name="Chiriac C."/>
            <person name="Salcher M."/>
            <person name="Ghai R."/>
            <person name="Kavagutti S V."/>
        </authorList>
    </citation>
    <scope>NUCLEOTIDE SEQUENCE</scope>
</reference>
<sequence length="98" mass="10685">MIKNLLDAGIKLESVREVFRYLRDHVDTEITAAHIVISGQSVVLCQGDQLVDVMRGGQGVLNVLPLAGVKEQVDSRIVLMSNSALQPQLGQQHRAIAL</sequence>
<dbReference type="AlphaFoldDB" id="A0A6J6KJC5"/>
<evidence type="ECO:0000313" key="1">
    <source>
        <dbReference type="EMBL" id="CAB4649920.1"/>
    </source>
</evidence>
<organism evidence="1">
    <name type="scientific">freshwater metagenome</name>
    <dbReference type="NCBI Taxonomy" id="449393"/>
    <lineage>
        <taxon>unclassified sequences</taxon>
        <taxon>metagenomes</taxon>
        <taxon>ecological metagenomes</taxon>
    </lineage>
</organism>